<dbReference type="AlphaFoldDB" id="A0A1M7YE70"/>
<reference evidence="1 2" key="1">
    <citation type="submission" date="2016-12" db="EMBL/GenBank/DDBJ databases">
        <authorList>
            <person name="Song W.-J."/>
            <person name="Kurnit D.M."/>
        </authorList>
    </citation>
    <scope>NUCLEOTIDE SEQUENCE [LARGE SCALE GENOMIC DNA]</scope>
    <source>
        <strain evidence="1 2">DSM 18488</strain>
    </source>
</reference>
<keyword evidence="2" id="KW-1185">Reference proteome</keyword>
<organism evidence="1 2">
    <name type="scientific">Desulfopila aestuarii DSM 18488</name>
    <dbReference type="NCBI Taxonomy" id="1121416"/>
    <lineage>
        <taxon>Bacteria</taxon>
        <taxon>Pseudomonadati</taxon>
        <taxon>Thermodesulfobacteriota</taxon>
        <taxon>Desulfobulbia</taxon>
        <taxon>Desulfobulbales</taxon>
        <taxon>Desulfocapsaceae</taxon>
        <taxon>Desulfopila</taxon>
    </lineage>
</organism>
<evidence type="ECO:0000313" key="1">
    <source>
        <dbReference type="EMBL" id="SHO50925.1"/>
    </source>
</evidence>
<dbReference type="STRING" id="1121416.SAMN02745220_03710"/>
<proteinExistence type="predicted"/>
<dbReference type="EMBL" id="FRFE01000021">
    <property type="protein sequence ID" value="SHO50925.1"/>
    <property type="molecule type" value="Genomic_DNA"/>
</dbReference>
<evidence type="ECO:0000313" key="2">
    <source>
        <dbReference type="Proteomes" id="UP000184603"/>
    </source>
</evidence>
<name>A0A1M7YE70_9BACT</name>
<dbReference type="Proteomes" id="UP000184603">
    <property type="component" value="Unassembled WGS sequence"/>
</dbReference>
<protein>
    <submittedName>
        <fullName evidence="1">Uncharacterized protein</fullName>
    </submittedName>
</protein>
<gene>
    <name evidence="1" type="ORF">SAMN02745220_03710</name>
</gene>
<accession>A0A1M7YE70</accession>
<sequence length="58" mass="6800">MLMKWVMTNWFTFDLPTLCHFSSGIVQPLFTNFTISCPLYHFVVCTKSHFCHILSISQ</sequence>